<organism evidence="3 4">
    <name type="scientific">Rhizopus stolonifer</name>
    <name type="common">Rhizopus nigricans</name>
    <dbReference type="NCBI Taxonomy" id="4846"/>
    <lineage>
        <taxon>Eukaryota</taxon>
        <taxon>Fungi</taxon>
        <taxon>Fungi incertae sedis</taxon>
        <taxon>Mucoromycota</taxon>
        <taxon>Mucoromycotina</taxon>
        <taxon>Mucoromycetes</taxon>
        <taxon>Mucorales</taxon>
        <taxon>Mucorineae</taxon>
        <taxon>Rhizopodaceae</taxon>
        <taxon>Rhizopus</taxon>
    </lineage>
</organism>
<gene>
    <name evidence="3" type="ORF">CU098_012851</name>
</gene>
<accession>A0A367KSB8</accession>
<comment type="similarity">
    <text evidence="1">Belongs to the RNR ribonuclease family.</text>
</comment>
<dbReference type="InterPro" id="IPR050180">
    <property type="entry name" value="RNR_Ribonuclease"/>
</dbReference>
<dbReference type="InterPro" id="IPR041505">
    <property type="entry name" value="Dis3_CSD2"/>
</dbReference>
<dbReference type="Gene3D" id="2.40.50.140">
    <property type="entry name" value="Nucleic acid-binding proteins"/>
    <property type="match status" value="1"/>
</dbReference>
<dbReference type="Pfam" id="PF17877">
    <property type="entry name" value="Dis3l2_C_term"/>
    <property type="match status" value="1"/>
</dbReference>
<evidence type="ECO:0000313" key="3">
    <source>
        <dbReference type="EMBL" id="RCI05030.1"/>
    </source>
</evidence>
<reference evidence="3 4" key="1">
    <citation type="journal article" date="2018" name="G3 (Bethesda)">
        <title>Phylogenetic and Phylogenomic Definition of Rhizopus Species.</title>
        <authorList>
            <person name="Gryganskyi A.P."/>
            <person name="Golan J."/>
            <person name="Dolatabadi S."/>
            <person name="Mondo S."/>
            <person name="Robb S."/>
            <person name="Idnurm A."/>
            <person name="Muszewska A."/>
            <person name="Steczkiewicz K."/>
            <person name="Masonjones S."/>
            <person name="Liao H.L."/>
            <person name="Gajdeczka M.T."/>
            <person name="Anike F."/>
            <person name="Vuek A."/>
            <person name="Anishchenko I.M."/>
            <person name="Voigt K."/>
            <person name="de Hoog G.S."/>
            <person name="Smith M.E."/>
            <person name="Heitman J."/>
            <person name="Vilgalys R."/>
            <person name="Stajich J.E."/>
        </authorList>
    </citation>
    <scope>NUCLEOTIDE SEQUENCE [LARGE SCALE GENOMIC DNA]</scope>
    <source>
        <strain evidence="3 4">LSU 92-RS-03</strain>
    </source>
</reference>
<dbReference type="STRING" id="4846.A0A367KSB8"/>
<protein>
    <recommendedName>
        <fullName evidence="2">RNB domain-containing protein</fullName>
    </recommendedName>
</protein>
<dbReference type="OrthoDB" id="372421at2759"/>
<dbReference type="Proteomes" id="UP000253551">
    <property type="component" value="Unassembled WGS sequence"/>
</dbReference>
<comment type="caution">
    <text evidence="3">The sequence shown here is derived from an EMBL/GenBank/DDBJ whole genome shotgun (WGS) entry which is preliminary data.</text>
</comment>
<dbReference type="PANTHER" id="PTHR23355:SF9">
    <property type="entry name" value="DIS3-LIKE EXONUCLEASE 2"/>
    <property type="match status" value="1"/>
</dbReference>
<dbReference type="EMBL" id="PJQM01000502">
    <property type="protein sequence ID" value="RCI05030.1"/>
    <property type="molecule type" value="Genomic_DNA"/>
</dbReference>
<feature type="domain" description="RNB" evidence="2">
    <location>
        <begin position="141"/>
        <end position="474"/>
    </location>
</feature>
<dbReference type="InterPro" id="IPR012340">
    <property type="entry name" value="NA-bd_OB-fold"/>
</dbReference>
<dbReference type="GO" id="GO:0006402">
    <property type="term" value="P:mRNA catabolic process"/>
    <property type="evidence" value="ECO:0007669"/>
    <property type="project" value="TreeGrafter"/>
</dbReference>
<dbReference type="FunFam" id="2.40.50.700:FF:000002">
    <property type="entry name" value="Cell wall biogenesis protein"/>
    <property type="match status" value="1"/>
</dbReference>
<dbReference type="AlphaFoldDB" id="A0A367KSB8"/>
<dbReference type="InterPro" id="IPR001900">
    <property type="entry name" value="RNase_II/R"/>
</dbReference>
<sequence>TLTLMRPNNKRAQEEEAKKLLDGYDATNQKKEVPRIVWFKASDKRVPLIAIPIEQAPDDFVENSQEYSKRLFVGTTKRWPITSLHPFGSLEEEIGSVYELKTQTKAILADNNVTNSEFSEAVQSCLPPLSFDCGKDINQSRRDLRDSIVSFTIDPKGSNVLDDALSIKKLDANTWEVGVHVSDITYFIKSQTPLDKEARARGVRVDLVHTHVPMIPKVLTEQITNLVPNKSRFTFSVVWKIDNSGNVVDTWYGKTVIRSSAQLTYDDAQAVLDNTSGIDNQISKDIKSLYHVTSVLRSKRKEKGIFTQMRDSLEFGMEGGDYGTVNSVTTARNIAASTIVKELLLLANTSVAYKIAMQFPDQALLRRHSPPDGRKINELCDYSSNYLGVQLDPTNASTLEYSIESIQDPKLRKMISVLVLKTFQTPKYFCAGSVDTAKFSHYALNAPLFTHFTAPSRRFADIVVHRQLEAALASEEEQFTLEREIVQKLAQHCNVKKDAAICAREQSALTLLSFHLHKQAQISNSWADDNGLSAIFREAVVVAVFENFFDVIIPELNIERRIHLACLPVWRSDYNQMKQTLTMFWRKGVNTSTGEKVEWNYDDEDDDLDEEALLEEMNNISPTKTSSAPLSEIGEDEEERLLRDQQMYLDDSDNTLAKNIMPLGIVPNKSASTPIIRRASTSKSSNKRASIIHARLSDSTAYNTEQGYQTIKALDKIRVVMTIDMARTPPNIRVLAVNPFS</sequence>
<evidence type="ECO:0000313" key="4">
    <source>
        <dbReference type="Proteomes" id="UP000253551"/>
    </source>
</evidence>
<dbReference type="Gene3D" id="2.40.50.700">
    <property type="match status" value="1"/>
</dbReference>
<dbReference type="GO" id="GO:0003723">
    <property type="term" value="F:RNA binding"/>
    <property type="evidence" value="ECO:0007669"/>
    <property type="project" value="InterPro"/>
</dbReference>
<dbReference type="Pfam" id="PF17849">
    <property type="entry name" value="OB_Dis3"/>
    <property type="match status" value="1"/>
</dbReference>
<dbReference type="InterPro" id="IPR041093">
    <property type="entry name" value="Dis3l2-like_C"/>
</dbReference>
<dbReference type="GO" id="GO:0000175">
    <property type="term" value="F:3'-5'-RNA exonuclease activity"/>
    <property type="evidence" value="ECO:0007669"/>
    <property type="project" value="TreeGrafter"/>
</dbReference>
<feature type="non-terminal residue" evidence="3">
    <location>
        <position position="1"/>
    </location>
</feature>
<dbReference type="SMART" id="SM00955">
    <property type="entry name" value="RNB"/>
    <property type="match status" value="1"/>
</dbReference>
<proteinExistence type="inferred from homology"/>
<evidence type="ECO:0000256" key="1">
    <source>
        <dbReference type="ARBA" id="ARBA00005785"/>
    </source>
</evidence>
<name>A0A367KSB8_RHIST</name>
<keyword evidence="4" id="KW-1185">Reference proteome</keyword>
<dbReference type="SUPFAM" id="SSF50249">
    <property type="entry name" value="Nucleic acid-binding proteins"/>
    <property type="match status" value="2"/>
</dbReference>
<dbReference type="Pfam" id="PF00773">
    <property type="entry name" value="RNB"/>
    <property type="match status" value="1"/>
</dbReference>
<dbReference type="GO" id="GO:0000932">
    <property type="term" value="C:P-body"/>
    <property type="evidence" value="ECO:0007669"/>
    <property type="project" value="TreeGrafter"/>
</dbReference>
<dbReference type="PANTHER" id="PTHR23355">
    <property type="entry name" value="RIBONUCLEASE"/>
    <property type="match status" value="1"/>
</dbReference>
<evidence type="ECO:0000259" key="2">
    <source>
        <dbReference type="SMART" id="SM00955"/>
    </source>
</evidence>